<evidence type="ECO:0000259" key="3">
    <source>
        <dbReference type="SMART" id="SM00939"/>
    </source>
</evidence>
<evidence type="ECO:0000256" key="2">
    <source>
        <dbReference type="SAM" id="SignalP"/>
    </source>
</evidence>
<evidence type="ECO:0000313" key="5">
    <source>
        <dbReference type="Proteomes" id="UP000306147"/>
    </source>
</evidence>
<gene>
    <name evidence="4" type="ORF">E5A73_20820</name>
</gene>
<dbReference type="InterPro" id="IPR013736">
    <property type="entry name" value="Xaa-Pro_dipept_C"/>
</dbReference>
<dbReference type="SUPFAM" id="SSF53474">
    <property type="entry name" value="alpha/beta-Hydrolases"/>
    <property type="match status" value="1"/>
</dbReference>
<dbReference type="Gene3D" id="2.60.120.260">
    <property type="entry name" value="Galactose-binding domain-like"/>
    <property type="match status" value="1"/>
</dbReference>
<dbReference type="PANTHER" id="PTHR43056:SF10">
    <property type="entry name" value="COCE_NOND FAMILY, PUTATIVE (AFU_ORTHOLOGUE AFUA_7G00600)-RELATED"/>
    <property type="match status" value="1"/>
</dbReference>
<dbReference type="NCBIfam" id="TIGR00976">
    <property type="entry name" value="CocE_NonD"/>
    <property type="match status" value="1"/>
</dbReference>
<name>A0A4S1X3E3_9SPHN</name>
<dbReference type="SUPFAM" id="SSF49785">
    <property type="entry name" value="Galactose-binding domain-like"/>
    <property type="match status" value="1"/>
</dbReference>
<evidence type="ECO:0000313" key="4">
    <source>
        <dbReference type="EMBL" id="TGX48746.1"/>
    </source>
</evidence>
<comment type="caution">
    <text evidence="4">The sequence shown here is derived from an EMBL/GenBank/DDBJ whole genome shotgun (WGS) entry which is preliminary data.</text>
</comment>
<evidence type="ECO:0000256" key="1">
    <source>
        <dbReference type="ARBA" id="ARBA00022801"/>
    </source>
</evidence>
<keyword evidence="1 4" id="KW-0378">Hydrolase</keyword>
<organism evidence="4 5">
    <name type="scientific">Sphingomonas gei</name>
    <dbReference type="NCBI Taxonomy" id="1395960"/>
    <lineage>
        <taxon>Bacteria</taxon>
        <taxon>Pseudomonadati</taxon>
        <taxon>Pseudomonadota</taxon>
        <taxon>Alphaproteobacteria</taxon>
        <taxon>Sphingomonadales</taxon>
        <taxon>Sphingomonadaceae</taxon>
        <taxon>Sphingomonas</taxon>
    </lineage>
</organism>
<feature type="domain" description="Xaa-Pro dipeptidyl-peptidase C-terminal" evidence="3">
    <location>
        <begin position="358"/>
        <end position="619"/>
    </location>
</feature>
<dbReference type="AlphaFoldDB" id="A0A4S1X3E3"/>
<accession>A0A4S1X3E3</accession>
<dbReference type="Pfam" id="PF08530">
    <property type="entry name" value="PepX_C"/>
    <property type="match status" value="1"/>
</dbReference>
<dbReference type="Pfam" id="PF02129">
    <property type="entry name" value="Peptidase_S15"/>
    <property type="match status" value="1"/>
</dbReference>
<dbReference type="InterPro" id="IPR000383">
    <property type="entry name" value="Xaa-Pro-like_dom"/>
</dbReference>
<keyword evidence="2" id="KW-0732">Signal</keyword>
<feature type="signal peptide" evidence="2">
    <location>
        <begin position="1"/>
        <end position="28"/>
    </location>
</feature>
<keyword evidence="5" id="KW-1185">Reference proteome</keyword>
<protein>
    <submittedName>
        <fullName evidence="4">CocE/NonD family hydrolase</fullName>
    </submittedName>
</protein>
<dbReference type="Proteomes" id="UP000306147">
    <property type="component" value="Unassembled WGS sequence"/>
</dbReference>
<dbReference type="EMBL" id="SRXT01000010">
    <property type="protein sequence ID" value="TGX48746.1"/>
    <property type="molecule type" value="Genomic_DNA"/>
</dbReference>
<dbReference type="PANTHER" id="PTHR43056">
    <property type="entry name" value="PEPTIDASE S9 PROLYL OLIGOPEPTIDASE"/>
    <property type="match status" value="1"/>
</dbReference>
<proteinExistence type="predicted"/>
<dbReference type="InterPro" id="IPR029058">
    <property type="entry name" value="AB_hydrolase_fold"/>
</dbReference>
<dbReference type="GO" id="GO:0008239">
    <property type="term" value="F:dipeptidyl-peptidase activity"/>
    <property type="evidence" value="ECO:0007669"/>
    <property type="project" value="InterPro"/>
</dbReference>
<dbReference type="Gene3D" id="3.40.50.1820">
    <property type="entry name" value="alpha/beta hydrolase"/>
    <property type="match status" value="1"/>
</dbReference>
<dbReference type="InterPro" id="IPR050585">
    <property type="entry name" value="Xaa-Pro_dipeptidyl-ppase/CocE"/>
</dbReference>
<dbReference type="OrthoDB" id="9806163at2"/>
<feature type="chain" id="PRO_5020344692" evidence="2">
    <location>
        <begin position="29"/>
        <end position="630"/>
    </location>
</feature>
<dbReference type="InterPro" id="IPR005674">
    <property type="entry name" value="CocE/Ser_esterase"/>
</dbReference>
<reference evidence="4 5" key="1">
    <citation type="submission" date="2019-04" db="EMBL/GenBank/DDBJ databases">
        <title>Sphingomonas psychrotolerans sp. nov., isolated from soil in the Tianshan Mountains, Xinjiang, China.</title>
        <authorList>
            <person name="Luo Y."/>
            <person name="Sheng H."/>
        </authorList>
    </citation>
    <scope>NUCLEOTIDE SEQUENCE [LARGE SCALE GENOMIC DNA]</scope>
    <source>
        <strain evidence="4 5">ZFGT-11</strain>
    </source>
</reference>
<dbReference type="Gene3D" id="1.10.3020.10">
    <property type="entry name" value="alpha-amino acid ester hydrolase ( Helical cap domain)"/>
    <property type="match status" value="1"/>
</dbReference>
<dbReference type="SMART" id="SM00939">
    <property type="entry name" value="PepX_C"/>
    <property type="match status" value="1"/>
</dbReference>
<sequence>MMHALLRTSRTLLASLALCLATSTPVIAQQASPLARNGQIGDYVGETVSIPMRDGAKMHAQVWRPRARTGLLPILLQVSPYGFDPEHVLKLFGGAFSDLAKDGFIFVLEDVRGRFGSEGNFVMLQPKASSPKEIDQSTDIYDSIDWLTKKLPRNNGAVGMFGVSYPGWTTAMSTVDPHPALKAISVQASPEDMFVNDDFHHNGAFRLQYGWEFATFLEAEKGGLTTFDFKEDPYSWFLKQGQLSSLDTKVFGKPLPTWQNFAEHPDYDAFWKSNVTSRRMPAKVAVPNLIVAGWWDQEDFYGAMTIYRNQEKGDAKGRNFLVVGPWNHGGWTRPSWDRFGPFDLGSDTATHYRQKIETPWFRHWLKGDAPLGQPEAMIFETGSNQWRSYKSWPSREGVSKRALYFHANGRLSFDPPAASEAPSAQFVSDPANPIPYRQRPIAGVISGNAEWATWLSDDQAPFAKRDDVLVWQTDILSEDITVRGDILAKLFASTTGSDADWVVKLIDVFPSDAATPAEVRGRQWMIANDVFRGRYRQGFERPQAIVPNQVLDYAIDLHSASHLFKKGHRIAVQVQSSWFPLIDRNPQAFQPNIYRAAPETFKAQTHKVFHTPRQPSAIWLDLAAADLPRR</sequence>
<dbReference type="InterPro" id="IPR008979">
    <property type="entry name" value="Galactose-bd-like_sf"/>
</dbReference>